<feature type="transmembrane region" description="Helical" evidence="1">
    <location>
        <begin position="234"/>
        <end position="259"/>
    </location>
</feature>
<dbReference type="Proteomes" id="UP000030378">
    <property type="component" value="Unassembled WGS sequence"/>
</dbReference>
<feature type="transmembrane region" description="Helical" evidence="1">
    <location>
        <begin position="201"/>
        <end position="222"/>
    </location>
</feature>
<dbReference type="AlphaFoldDB" id="A0AAP8TR31"/>
<dbReference type="Pfam" id="PF01757">
    <property type="entry name" value="Acyl_transf_3"/>
    <property type="match status" value="1"/>
</dbReference>
<keyword evidence="1" id="KW-0472">Membrane</keyword>
<dbReference type="PANTHER" id="PTHR23028">
    <property type="entry name" value="ACETYLTRANSFERASE"/>
    <property type="match status" value="1"/>
</dbReference>
<gene>
    <name evidence="3" type="ORF">MC70_013255</name>
</gene>
<proteinExistence type="predicted"/>
<evidence type="ECO:0000259" key="2">
    <source>
        <dbReference type="Pfam" id="PF01757"/>
    </source>
</evidence>
<dbReference type="EMBL" id="JTBC02000002">
    <property type="protein sequence ID" value="PNO70910.1"/>
    <property type="molecule type" value="Genomic_DNA"/>
</dbReference>
<feature type="domain" description="Acyltransferase 3" evidence="2">
    <location>
        <begin position="41"/>
        <end position="385"/>
    </location>
</feature>
<feature type="transmembrane region" description="Helical" evidence="1">
    <location>
        <begin position="300"/>
        <end position="321"/>
    </location>
</feature>
<feature type="transmembrane region" description="Helical" evidence="1">
    <location>
        <begin position="371"/>
        <end position="390"/>
    </location>
</feature>
<dbReference type="InterPro" id="IPR050879">
    <property type="entry name" value="Acyltransferase_3"/>
</dbReference>
<feature type="transmembrane region" description="Helical" evidence="1">
    <location>
        <begin position="88"/>
        <end position="110"/>
    </location>
</feature>
<feature type="transmembrane region" description="Helical" evidence="1">
    <location>
        <begin position="130"/>
        <end position="151"/>
    </location>
</feature>
<accession>A0AAP8TR31</accession>
<keyword evidence="1" id="KW-1133">Transmembrane helix</keyword>
<dbReference type="GO" id="GO:0016747">
    <property type="term" value="F:acyltransferase activity, transferring groups other than amino-acyl groups"/>
    <property type="evidence" value="ECO:0007669"/>
    <property type="project" value="InterPro"/>
</dbReference>
<feature type="transmembrane region" description="Helical" evidence="1">
    <location>
        <begin position="271"/>
        <end position="288"/>
    </location>
</feature>
<keyword evidence="1" id="KW-0812">Transmembrane</keyword>
<evidence type="ECO:0000313" key="3">
    <source>
        <dbReference type="EMBL" id="PNO70910.1"/>
    </source>
</evidence>
<dbReference type="InterPro" id="IPR002656">
    <property type="entry name" value="Acyl_transf_3_dom"/>
</dbReference>
<evidence type="ECO:0000256" key="1">
    <source>
        <dbReference type="SAM" id="Phobius"/>
    </source>
</evidence>
<organism evidence="3 4">
    <name type="scientific">Serratia marcescens</name>
    <dbReference type="NCBI Taxonomy" id="615"/>
    <lineage>
        <taxon>Bacteria</taxon>
        <taxon>Pseudomonadati</taxon>
        <taxon>Pseudomonadota</taxon>
        <taxon>Gammaproteobacteria</taxon>
        <taxon>Enterobacterales</taxon>
        <taxon>Yersiniaceae</taxon>
        <taxon>Serratia</taxon>
    </lineage>
</organism>
<reference evidence="4" key="1">
    <citation type="submission" date="2017-12" db="EMBL/GenBank/DDBJ databases">
        <title>FDA dAtabase for Regulatory Grade micrObial Sequences (FDA-ARGOS): Supporting development and validation of Infectious Disease Dx tests.</title>
        <authorList>
            <person name="Campos J."/>
            <person name="Goldberg B."/>
            <person name="Tallon L."/>
            <person name="Sadzewicz L."/>
            <person name="Sengamalay N."/>
            <person name="Ott S."/>
            <person name="Godinez A."/>
            <person name="Nagaraj S."/>
            <person name="Vavikolanu K."/>
            <person name="Vyas G."/>
            <person name="Nadendla S."/>
            <person name="Aluvathingal J."/>
            <person name="Geyer C."/>
            <person name="Nandy P."/>
            <person name="Hobson J."/>
            <person name="Sichtig H."/>
        </authorList>
    </citation>
    <scope>NUCLEOTIDE SEQUENCE [LARGE SCALE GENOMIC DNA]</scope>
    <source>
        <strain evidence="4">FDAARGOS_79</strain>
    </source>
</reference>
<feature type="transmembrane region" description="Helical" evidence="1">
    <location>
        <begin position="341"/>
        <end position="359"/>
    </location>
</feature>
<evidence type="ECO:0000313" key="4">
    <source>
        <dbReference type="Proteomes" id="UP000030378"/>
    </source>
</evidence>
<protein>
    <recommendedName>
        <fullName evidence="2">Acyltransferase 3 domain-containing protein</fullName>
    </recommendedName>
</protein>
<feature type="transmembrane region" description="Helical" evidence="1">
    <location>
        <begin position="48"/>
        <end position="68"/>
    </location>
</feature>
<name>A0AAP8TR31_SERMA</name>
<sequence length="417" mass="46884">MCEWVTDCKILKKCYHFKPLVHHRDSFVNTLPSQKAAKLKCLDSVRGIASLAVVLSHLSLIYFIYLHNFSGGAIPDAYPVQKYLHDSFLGFFYSGSSAVFVFFVMSGIVLSRGIEKKSDEYYLITSFTRYFRLAIPATFSCLLMLLVLLFISEGTREFPGVSAWLDPFLISDPSLIGAFTYGALGSFIGGSVWDGYIYNPVLWTMKIELIGSLFIYMACIVYKRSKWQSLSLFLLASLAIVPFSIPIALGMICFFFGFVYSAFNITYKNNYVGLVLLIIGLYFAGVHNDSVSYSWVTKFLGYRSYMFLNFLSGIFIVYGVLTSHSLSRMLENKGLVYLGKLSFPIYIIHIPVIILTIYLTQGFATATVASMLSVSAIAIAATLLLARFVVPVDDFSISFSKRVYNKIIGLRMVRRTE</sequence>
<comment type="caution">
    <text evidence="3">The sequence shown here is derived from an EMBL/GenBank/DDBJ whole genome shotgun (WGS) entry which is preliminary data.</text>
</comment>